<evidence type="ECO:0000313" key="2">
    <source>
        <dbReference type="EMBL" id="CZR64286.1"/>
    </source>
</evidence>
<feature type="region of interest" description="Disordered" evidence="1">
    <location>
        <begin position="68"/>
        <end position="113"/>
    </location>
</feature>
<evidence type="ECO:0008006" key="4">
    <source>
        <dbReference type="Google" id="ProtNLM"/>
    </source>
</evidence>
<proteinExistence type="predicted"/>
<gene>
    <name evidence="2" type="ORF">PAC_14184</name>
</gene>
<accession>A0A1L7XH60</accession>
<feature type="compositionally biased region" description="Basic and acidic residues" evidence="1">
    <location>
        <begin position="78"/>
        <end position="113"/>
    </location>
</feature>
<dbReference type="Proteomes" id="UP000184330">
    <property type="component" value="Unassembled WGS sequence"/>
</dbReference>
<dbReference type="OrthoDB" id="4023585at2759"/>
<evidence type="ECO:0000313" key="3">
    <source>
        <dbReference type="Proteomes" id="UP000184330"/>
    </source>
</evidence>
<sequence length="113" mass="11923">MSFLLRTLPRQSTRAFAPSTIAPRAFSTSFVQRKSATETVKDAAKTVDRKVSDKLVDGIELGQTAAQKAKSAAGMSADEAKGKAAEMTGEAKGKAHELAGEAKGKKEEIKGKL</sequence>
<protein>
    <recommendedName>
        <fullName evidence="4">LEA domain protein</fullName>
    </recommendedName>
</protein>
<organism evidence="2 3">
    <name type="scientific">Phialocephala subalpina</name>
    <dbReference type="NCBI Taxonomy" id="576137"/>
    <lineage>
        <taxon>Eukaryota</taxon>
        <taxon>Fungi</taxon>
        <taxon>Dikarya</taxon>
        <taxon>Ascomycota</taxon>
        <taxon>Pezizomycotina</taxon>
        <taxon>Leotiomycetes</taxon>
        <taxon>Helotiales</taxon>
        <taxon>Mollisiaceae</taxon>
        <taxon>Phialocephala</taxon>
        <taxon>Phialocephala fortinii species complex</taxon>
    </lineage>
</organism>
<evidence type="ECO:0000256" key="1">
    <source>
        <dbReference type="SAM" id="MobiDB-lite"/>
    </source>
</evidence>
<dbReference type="AlphaFoldDB" id="A0A1L7XH60"/>
<name>A0A1L7XH60_9HELO</name>
<keyword evidence="3" id="KW-1185">Reference proteome</keyword>
<dbReference type="STRING" id="576137.A0A1L7XH60"/>
<dbReference type="EMBL" id="FJOG01000026">
    <property type="protein sequence ID" value="CZR64286.1"/>
    <property type="molecule type" value="Genomic_DNA"/>
</dbReference>
<reference evidence="2 3" key="1">
    <citation type="submission" date="2016-03" db="EMBL/GenBank/DDBJ databases">
        <authorList>
            <person name="Ploux O."/>
        </authorList>
    </citation>
    <scope>NUCLEOTIDE SEQUENCE [LARGE SCALE GENOMIC DNA]</scope>
    <source>
        <strain evidence="2 3">UAMH 11012</strain>
    </source>
</reference>